<dbReference type="HOGENOM" id="CLU_003297_2_0_9"/>
<dbReference type="InterPro" id="IPR012337">
    <property type="entry name" value="RNaseH-like_sf"/>
</dbReference>
<keyword evidence="8 10" id="KW-0269">Exonuclease</keyword>
<dbReference type="Gene3D" id="2.40.50.140">
    <property type="entry name" value="Nucleic acid-binding proteins"/>
    <property type="match status" value="1"/>
</dbReference>
<dbReference type="NCBIfam" id="TIGR01405">
    <property type="entry name" value="polC_Gram_pos"/>
    <property type="match status" value="1"/>
</dbReference>
<dbReference type="RefSeq" id="WP_009534321.1">
    <property type="nucleotide sequence ID" value="NZ_KE148312.1"/>
</dbReference>
<keyword evidence="6 10" id="KW-0540">Nuclease</keyword>
<dbReference type="Pfam" id="PF07733">
    <property type="entry name" value="DNA_pol3_alpha"/>
    <property type="match status" value="1"/>
</dbReference>
<protein>
    <recommendedName>
        <fullName evidence="10">DNA polymerase III PolC-type</fullName>
        <shortName evidence="10">PolIII</shortName>
        <ecNumber evidence="10">2.7.7.7</ecNumber>
    </recommendedName>
</protein>
<dbReference type="GO" id="GO:0005737">
    <property type="term" value="C:cytoplasm"/>
    <property type="evidence" value="ECO:0007669"/>
    <property type="project" value="UniProtKB-SubCell"/>
</dbReference>
<feature type="compositionally biased region" description="Basic and acidic residues" evidence="11">
    <location>
        <begin position="219"/>
        <end position="277"/>
    </location>
</feature>
<evidence type="ECO:0000259" key="12">
    <source>
        <dbReference type="SMART" id="SM00479"/>
    </source>
</evidence>
<dbReference type="Proteomes" id="UP000018461">
    <property type="component" value="Unassembled WGS sequence"/>
</dbReference>
<dbReference type="PANTHER" id="PTHR32294:SF5">
    <property type="entry name" value="DNA POLYMERASE III POLC-TYPE"/>
    <property type="match status" value="1"/>
</dbReference>
<dbReference type="Pfam" id="PF00929">
    <property type="entry name" value="RNase_T"/>
    <property type="match status" value="1"/>
</dbReference>
<comment type="function">
    <text evidence="1 10">Required for replicative DNA synthesis. This DNA polymerase also exhibits 3' to 5' exonuclease activity.</text>
</comment>
<proteinExistence type="inferred from homology"/>
<keyword evidence="3 10" id="KW-0808">Transferase</keyword>
<dbReference type="InterPro" id="IPR004805">
    <property type="entry name" value="DnaE2/DnaE/PolC"/>
</dbReference>
<dbReference type="GO" id="GO:0008408">
    <property type="term" value="F:3'-5' exonuclease activity"/>
    <property type="evidence" value="ECO:0007669"/>
    <property type="project" value="UniProtKB-UniRule"/>
</dbReference>
<evidence type="ECO:0000256" key="11">
    <source>
        <dbReference type="SAM" id="MobiDB-lite"/>
    </source>
</evidence>
<keyword evidence="9 10" id="KW-0239">DNA-directed DNA polymerase</keyword>
<dbReference type="InterPro" id="IPR012340">
    <property type="entry name" value="NA-bd_OB-fold"/>
</dbReference>
<reference evidence="14" key="1">
    <citation type="submission" date="2011-08" db="EMBL/GenBank/DDBJ databases">
        <authorList>
            <consortium name="The Broad Institute Genome Sequencing Platform"/>
            <person name="Earl A."/>
            <person name="Ward D."/>
            <person name="Feldgarden M."/>
            <person name="Gevers D."/>
            <person name="Sizova M."/>
            <person name="Hazen A."/>
            <person name="Epstein S."/>
            <person name="Young S.K."/>
            <person name="Zeng Q."/>
            <person name="Gargeya S."/>
            <person name="Fitzgerald M."/>
            <person name="Haas B."/>
            <person name="Abouelleil A."/>
            <person name="Alvarado L."/>
            <person name="Arachchi H.M."/>
            <person name="Berlin A."/>
            <person name="Brown A."/>
            <person name="Chapman S.B."/>
            <person name="Chen Z."/>
            <person name="Dunbar C."/>
            <person name="Freedman E."/>
            <person name="Gearin G."/>
            <person name="Gellesch M."/>
            <person name="Goldberg J."/>
            <person name="Griggs A."/>
            <person name="Gujja S."/>
            <person name="Heiman D."/>
            <person name="Howarth C."/>
            <person name="Larson L."/>
            <person name="Lui A."/>
            <person name="MacDonald P.J.P."/>
            <person name="Montmayeur A."/>
            <person name="Murphy C."/>
            <person name="Neiman D."/>
            <person name="Pearson M."/>
            <person name="Priest M."/>
            <person name="Roberts A."/>
            <person name="Saif S."/>
            <person name="Shea T."/>
            <person name="Shenoy N."/>
            <person name="Sisk P."/>
            <person name="Stolte C."/>
            <person name="Sykes S."/>
            <person name="Wortman J."/>
            <person name="Nusbaum C."/>
            <person name="Birren B."/>
        </authorList>
    </citation>
    <scope>NUCLEOTIDE SEQUENCE</scope>
    <source>
        <strain evidence="14">ACB1</strain>
    </source>
</reference>
<dbReference type="EC" id="2.7.7.7" evidence="10"/>
<dbReference type="Gene3D" id="1.10.150.700">
    <property type="entry name" value="PolC, middle finger domain"/>
    <property type="match status" value="2"/>
</dbReference>
<evidence type="ECO:0000256" key="2">
    <source>
        <dbReference type="ARBA" id="ARBA00022490"/>
    </source>
</evidence>
<feature type="region of interest" description="Disordered" evidence="11">
    <location>
        <begin position="171"/>
        <end position="285"/>
    </location>
</feature>
<keyword evidence="7 10" id="KW-0378">Hydrolase</keyword>
<sequence length="1529" mass="174400">MKSFFQVFQELKGNKDLETLFMTTEVSRITLSRDRTKMKIYLHSDHLLKKNELHAMEELIQKQVFSGKKIQIEIHESFHLSSQYNAKILFERYEDSLLDELKEKNIVLHQMFTRGKLEWKDESTLALLLPEIALFQKEEEECIRVIEKIVHERCGIILHFSIGYSPELNKAEEREHDEYESSEYREEKEKFESIGGEKQAENADRHSNNSSEAGGKTAVNKERPEKSLGKTKEEGKEENKGESKEECKAKDGKQEIKDQKEYKEKKDFKEKNNDSSFKRSFGSRGPFKRSDKEGVYYGRDFQDEIVPISSVGEFSGTVALQGIILHVDERPTRKSGMVIFTFSFTDDTDSIASKIFVEEENLDDARAFLQVGKTIAVKGNIEYDQYDKELELSRVFGIKKSDFVRAKRVDHAKEKRVELHLHTKMSDMDGVSDIEEYINRALEFGMPALAITDHGVAQSFPDAMAHLKKLGKEDELQIIYGMEGYLVNDLDTVIKNLSEDLPLSCSTVVFDLETTGFDPKKNHIIEIGAVKLEEGKIVDRMDLFVNPRVPIPYRITQLTSIDDSMVMDADGIEVVLPKFLEFVGDSILVAHNAEFDYNFVENKAKALGIPFKRPVLDTVSLSRLLLPKLHRFKLDTVAKELKIELLHHHRAVDDAEATARIYLKELEMLEKRGVQSLGKIDSLDMDTVGKVRKLPSYHIILLAKNDLGRINLYRLISESHLKYFAKHPRIPKSLLKKYREGLIIGSACSNGELFQALIRGMDDQQLLTIASFYDYLEVQPLGNNRYMLSSDKYSAETEEDLIQYNKKIISLGEQLGKPVCATSDAHYTDKEEDIFRKIILATKGMTEEEGDTFLYFRSTEEMLSEFSYLDENTKKKVVIDNPLSILKQCERIKPVRPDKCPPVIPNSDETLREICYETAHKIYGPKLPEIVANRLEKELNSIISNGYSVMYIIAQKLVDQSNADGYLVGSRGSVGSSFAATMSRITEVNPLPPHYVCPNCYYTDFDSEEVKSYSGMAGYDMPPKKCPHCGAELDRLGFDIPFETFLGFDGDKEPDIDLNFSGEYQAKAHAYTGTIFGEENTFKAGTIGTLAEKTAYGMIKNYYEERGEQKRNAEIDRLVQGLTGIRRTTGQHPGGIVVLPHGEDINTFTPVQHPANDVESPIITTHFDYHKIDHNLLKLDILGHDDPTMIRKLQDLTGLDPVKDIPLDSKEVMDLFRSTEILGIKPEDIHGVKLGCLGIPEFGTGFAMQMVVDTKPQYLSDLIRISGLSHGTDVYLNNAQDLILNGITTLRDAICCRDDIMVYLMHMGLDPSESFNIMEATRKHKPLKEEWCQDMRDHGVPEWYIDACKKIKYMFPKAHAAAYVMMAYRVAYCKVFYPREYYTAYYSVRADGFDFDKMCFGVEKLRFYMQEYLEKDKLSATENLCLRDMRICEEMYARGIRFAKLDIYKAKAKDFQITEEGEIMPSFSCIAGLGEAVALGLEDGAKYGPYLSKDDFVQRTHCPKVFADKFHELGLLGEIPLSNQISLFD</sequence>
<dbReference type="Pfam" id="PF14480">
    <property type="entry name" value="DNA_pol3_a_NI"/>
    <property type="match status" value="1"/>
</dbReference>
<dbReference type="InterPro" id="IPR040982">
    <property type="entry name" value="DNA_pol3_finger"/>
</dbReference>
<evidence type="ECO:0000256" key="10">
    <source>
        <dbReference type="HAMAP-Rule" id="MF_00356"/>
    </source>
</evidence>
<dbReference type="SUPFAM" id="SSF53098">
    <property type="entry name" value="Ribonuclease H-like"/>
    <property type="match status" value="1"/>
</dbReference>
<evidence type="ECO:0000256" key="5">
    <source>
        <dbReference type="ARBA" id="ARBA00022705"/>
    </source>
</evidence>
<evidence type="ECO:0000259" key="13">
    <source>
        <dbReference type="SMART" id="SM00481"/>
    </source>
</evidence>
<dbReference type="STRING" id="796943.HMPREF9625_00456"/>
<keyword evidence="15" id="KW-1185">Reference proteome</keyword>
<feature type="domain" description="Polymerase/histidinol phosphatase N-terminal" evidence="13">
    <location>
        <begin position="417"/>
        <end position="488"/>
    </location>
</feature>
<dbReference type="Gene3D" id="3.30.1900.20">
    <property type="match status" value="2"/>
</dbReference>
<dbReference type="HAMAP" id="MF_00356">
    <property type="entry name" value="DNApol_PolC"/>
    <property type="match status" value="1"/>
</dbReference>
<dbReference type="InterPro" id="IPR028112">
    <property type="entry name" value="DNA_PolC-type_N_I"/>
</dbReference>
<evidence type="ECO:0000313" key="15">
    <source>
        <dbReference type="Proteomes" id="UP000018461"/>
    </source>
</evidence>
<evidence type="ECO:0000256" key="6">
    <source>
        <dbReference type="ARBA" id="ARBA00022722"/>
    </source>
</evidence>
<feature type="compositionally biased region" description="Basic and acidic residues" evidence="11">
    <location>
        <begin position="198"/>
        <end position="207"/>
    </location>
</feature>
<dbReference type="FunFam" id="3.30.420.10:FF:000045">
    <property type="entry name" value="3'-5' exonuclease DinG"/>
    <property type="match status" value="1"/>
</dbReference>
<evidence type="ECO:0000256" key="7">
    <source>
        <dbReference type="ARBA" id="ARBA00022801"/>
    </source>
</evidence>
<evidence type="ECO:0000256" key="4">
    <source>
        <dbReference type="ARBA" id="ARBA00022695"/>
    </source>
</evidence>
<dbReference type="CDD" id="cd07435">
    <property type="entry name" value="PHP_PolIIIA_POLC"/>
    <property type="match status" value="1"/>
</dbReference>
<feature type="compositionally biased region" description="Basic and acidic residues" evidence="11">
    <location>
        <begin position="171"/>
        <end position="192"/>
    </location>
</feature>
<evidence type="ECO:0000256" key="1">
    <source>
        <dbReference type="ARBA" id="ARBA00003452"/>
    </source>
</evidence>
<comment type="subcellular location">
    <subcellularLocation>
        <location evidence="10">Cytoplasm</location>
    </subcellularLocation>
</comment>
<dbReference type="Pfam" id="PF02811">
    <property type="entry name" value="PHP"/>
    <property type="match status" value="1"/>
</dbReference>
<keyword evidence="2 10" id="KW-0963">Cytoplasm</keyword>
<organism evidence="14 15">
    <name type="scientific">Oribacterium parvum ACB1</name>
    <dbReference type="NCBI Taxonomy" id="796943"/>
    <lineage>
        <taxon>Bacteria</taxon>
        <taxon>Bacillati</taxon>
        <taxon>Bacillota</taxon>
        <taxon>Clostridia</taxon>
        <taxon>Lachnospirales</taxon>
        <taxon>Lachnospiraceae</taxon>
        <taxon>Oribacterium</taxon>
    </lineage>
</organism>
<dbReference type="PATRIC" id="fig|796943.3.peg.851"/>
<comment type="similarity">
    <text evidence="10">Belongs to the DNA polymerase type-C family. PolC subfamily.</text>
</comment>
<name>G9WM73_9FIRM</name>
<dbReference type="InterPro" id="IPR011708">
    <property type="entry name" value="DNA_pol3_alpha_NTPase_dom"/>
</dbReference>
<accession>G9WM73</accession>
<evidence type="ECO:0000256" key="8">
    <source>
        <dbReference type="ARBA" id="ARBA00022839"/>
    </source>
</evidence>
<evidence type="ECO:0000256" key="3">
    <source>
        <dbReference type="ARBA" id="ARBA00022679"/>
    </source>
</evidence>
<comment type="catalytic activity">
    <reaction evidence="10">
        <text>DNA(n) + a 2'-deoxyribonucleoside 5'-triphosphate = DNA(n+1) + diphosphate</text>
        <dbReference type="Rhea" id="RHEA:22508"/>
        <dbReference type="Rhea" id="RHEA-COMP:17339"/>
        <dbReference type="Rhea" id="RHEA-COMP:17340"/>
        <dbReference type="ChEBI" id="CHEBI:33019"/>
        <dbReference type="ChEBI" id="CHEBI:61560"/>
        <dbReference type="ChEBI" id="CHEBI:173112"/>
        <dbReference type="EC" id="2.7.7.7"/>
    </reaction>
</comment>
<dbReference type="InterPro" id="IPR003141">
    <property type="entry name" value="Pol/His_phosphatase_N"/>
</dbReference>
<dbReference type="InterPro" id="IPR044923">
    <property type="entry name" value="PolC_middle_finger_sf"/>
</dbReference>
<dbReference type="SMART" id="SM00481">
    <property type="entry name" value="POLIIIAc"/>
    <property type="match status" value="1"/>
</dbReference>
<dbReference type="Gene3D" id="1.20.5.140">
    <property type="match status" value="1"/>
</dbReference>
<comment type="caution">
    <text evidence="14">The sequence shown here is derived from an EMBL/GenBank/DDBJ whole genome shotgun (WGS) entry which is preliminary data.</text>
</comment>
<dbReference type="Gene3D" id="3.30.420.10">
    <property type="entry name" value="Ribonuclease H-like superfamily/Ribonuclease H"/>
    <property type="match status" value="1"/>
</dbReference>
<dbReference type="GO" id="GO:0006261">
    <property type="term" value="P:DNA-templated DNA replication"/>
    <property type="evidence" value="ECO:0007669"/>
    <property type="project" value="UniProtKB-UniRule"/>
</dbReference>
<dbReference type="CDD" id="cd06127">
    <property type="entry name" value="DEDDh"/>
    <property type="match status" value="1"/>
</dbReference>
<dbReference type="Gene3D" id="3.20.20.140">
    <property type="entry name" value="Metal-dependent hydrolases"/>
    <property type="match status" value="2"/>
</dbReference>
<keyword evidence="5 10" id="KW-0235">DNA replication</keyword>
<reference evidence="14" key="2">
    <citation type="submission" date="2013-03" db="EMBL/GenBank/DDBJ databases">
        <title>The Genome Sequence of Oribacterium sp. ACB1.</title>
        <authorList>
            <consortium name="The Broad Institute Genomics Platform"/>
            <consortium name="The Broad Institute Genome Sequencing Center for Infectious Disease"/>
            <person name="Earl A."/>
            <person name="Ward D."/>
            <person name="Feldgarden M."/>
            <person name="Gevers D."/>
            <person name="Sizova M."/>
            <person name="Hazen A."/>
            <person name="Epstein S."/>
            <person name="Walker B."/>
            <person name="Young S."/>
            <person name="Zeng Q."/>
            <person name="Gargeya S."/>
            <person name="Fitzgerald M."/>
            <person name="Haas B."/>
            <person name="Abouelleil A."/>
            <person name="Allen A.W."/>
            <person name="Alvarado L."/>
            <person name="Arachchi H.M."/>
            <person name="Berlin A.M."/>
            <person name="Chapman S.B."/>
            <person name="Gainer-Dewar J."/>
            <person name="Goldberg J."/>
            <person name="Griggs A."/>
            <person name="Gujja S."/>
            <person name="Hansen M."/>
            <person name="Howarth C."/>
            <person name="Imamovic A."/>
            <person name="Ireland A."/>
            <person name="Larimer J."/>
            <person name="McCowan C."/>
            <person name="Murphy C."/>
            <person name="Pearson M."/>
            <person name="Poon T.W."/>
            <person name="Priest M."/>
            <person name="Roberts A."/>
            <person name="Saif S."/>
            <person name="Shea T."/>
            <person name="Sisk P."/>
            <person name="Sykes S."/>
            <person name="Wortman J."/>
            <person name="Nusbaum C."/>
            <person name="Birren B."/>
        </authorList>
    </citation>
    <scope>NUCLEOTIDE SEQUENCE [LARGE SCALE GENOMIC DNA]</scope>
    <source>
        <strain evidence="14">ACB1</strain>
    </source>
</reference>
<feature type="domain" description="Exonuclease" evidence="12">
    <location>
        <begin position="506"/>
        <end position="671"/>
    </location>
</feature>
<dbReference type="NCBIfam" id="NF001688">
    <property type="entry name" value="PRK00448.1"/>
    <property type="match status" value="1"/>
</dbReference>
<dbReference type="InterPro" id="IPR006054">
    <property type="entry name" value="DnaQ"/>
</dbReference>
<dbReference type="NCBIfam" id="TIGR00573">
    <property type="entry name" value="dnaq"/>
    <property type="match status" value="1"/>
</dbReference>
<dbReference type="SMART" id="SM00479">
    <property type="entry name" value="EXOIII"/>
    <property type="match status" value="1"/>
</dbReference>
<dbReference type="Gene3D" id="1.10.150.870">
    <property type="match status" value="1"/>
</dbReference>
<dbReference type="InterPro" id="IPR013520">
    <property type="entry name" value="Ribonucl_H"/>
</dbReference>
<dbReference type="InterPro" id="IPR006308">
    <property type="entry name" value="Pol_III_a_PolC-type_gram_pos"/>
</dbReference>
<evidence type="ECO:0000256" key="9">
    <source>
        <dbReference type="ARBA" id="ARBA00022932"/>
    </source>
</evidence>
<dbReference type="GO" id="GO:0003887">
    <property type="term" value="F:DNA-directed DNA polymerase activity"/>
    <property type="evidence" value="ECO:0007669"/>
    <property type="project" value="UniProtKB-UniRule"/>
</dbReference>
<gene>
    <name evidence="10" type="primary">polC</name>
    <name evidence="14" type="ORF">HMPREF9625_00456</name>
</gene>
<dbReference type="Pfam" id="PF17657">
    <property type="entry name" value="DNA_pol3_finger"/>
    <property type="match status" value="1"/>
</dbReference>
<dbReference type="PANTHER" id="PTHR32294">
    <property type="entry name" value="DNA POLYMERASE III SUBUNIT ALPHA"/>
    <property type="match status" value="1"/>
</dbReference>
<dbReference type="EMBL" id="AFZC02000003">
    <property type="protein sequence ID" value="EHL12419.1"/>
    <property type="molecule type" value="Genomic_DNA"/>
</dbReference>
<dbReference type="GO" id="GO:0003677">
    <property type="term" value="F:DNA binding"/>
    <property type="evidence" value="ECO:0007669"/>
    <property type="project" value="UniProtKB-UniRule"/>
</dbReference>
<dbReference type="InterPro" id="IPR004013">
    <property type="entry name" value="PHP_dom"/>
</dbReference>
<evidence type="ECO:0000313" key="14">
    <source>
        <dbReference type="EMBL" id="EHL12419.1"/>
    </source>
</evidence>
<keyword evidence="4 10" id="KW-0548">Nucleotidyltransferase</keyword>
<dbReference type="InterPro" id="IPR036397">
    <property type="entry name" value="RNaseH_sf"/>
</dbReference>